<protein>
    <recommendedName>
        <fullName evidence="6">YhfC family intramembrane metalloprotease</fullName>
    </recommendedName>
</protein>
<evidence type="ECO:0000313" key="5">
    <source>
        <dbReference type="Proteomes" id="UP000075604"/>
    </source>
</evidence>
<evidence type="ECO:0000313" key="3">
    <source>
        <dbReference type="EMBL" id="KYG00882.1"/>
    </source>
</evidence>
<feature type="transmembrane region" description="Helical" evidence="1">
    <location>
        <begin position="31"/>
        <end position="52"/>
    </location>
</feature>
<keyword evidence="1" id="KW-1133">Transmembrane helix</keyword>
<dbReference type="EMBL" id="JEME01003362">
    <property type="protein sequence ID" value="KYG00882.1"/>
    <property type="molecule type" value="Genomic_DNA"/>
</dbReference>
<dbReference type="EMBL" id="JELX01004208">
    <property type="protein sequence ID" value="KYF49805.1"/>
    <property type="molecule type" value="Genomic_DNA"/>
</dbReference>
<feature type="transmembrane region" description="Helical" evidence="1">
    <location>
        <begin position="197"/>
        <end position="219"/>
    </location>
</feature>
<feature type="transmembrane region" description="Helical" evidence="1">
    <location>
        <begin position="72"/>
        <end position="97"/>
    </location>
</feature>
<keyword evidence="1" id="KW-0472">Membrane</keyword>
<feature type="transmembrane region" description="Helical" evidence="1">
    <location>
        <begin position="165"/>
        <end position="190"/>
    </location>
</feature>
<accession>A0A150P2V8</accession>
<name>A0A150P2V8_SORCE</name>
<feature type="transmembrane region" description="Helical" evidence="1">
    <location>
        <begin position="225"/>
        <end position="245"/>
    </location>
</feature>
<dbReference type="Pfam" id="PF10086">
    <property type="entry name" value="YhfC"/>
    <property type="match status" value="1"/>
</dbReference>
<comment type="caution">
    <text evidence="2">The sequence shown here is derived from an EMBL/GenBank/DDBJ whole genome shotgun (WGS) entry which is preliminary data.</text>
</comment>
<dbReference type="InterPro" id="IPR011397">
    <property type="entry name" value="YhfC"/>
</dbReference>
<evidence type="ECO:0008006" key="6">
    <source>
        <dbReference type="Google" id="ProtNLM"/>
    </source>
</evidence>
<gene>
    <name evidence="2" type="ORF">BE04_49385</name>
    <name evidence="3" type="ORF">BE21_57010</name>
</gene>
<dbReference type="Proteomes" id="UP000075604">
    <property type="component" value="Unassembled WGS sequence"/>
</dbReference>
<organism evidence="2 5">
    <name type="scientific">Sorangium cellulosum</name>
    <name type="common">Polyangium cellulosum</name>
    <dbReference type="NCBI Taxonomy" id="56"/>
    <lineage>
        <taxon>Bacteria</taxon>
        <taxon>Pseudomonadati</taxon>
        <taxon>Myxococcota</taxon>
        <taxon>Polyangia</taxon>
        <taxon>Polyangiales</taxon>
        <taxon>Polyangiaceae</taxon>
        <taxon>Sorangium</taxon>
    </lineage>
</organism>
<feature type="transmembrane region" description="Helical" evidence="1">
    <location>
        <begin position="118"/>
        <end position="139"/>
    </location>
</feature>
<feature type="transmembrane region" description="Helical" evidence="1">
    <location>
        <begin position="6"/>
        <end position="24"/>
    </location>
</feature>
<dbReference type="Proteomes" id="UP000075502">
    <property type="component" value="Unassembled WGS sequence"/>
</dbReference>
<evidence type="ECO:0000313" key="4">
    <source>
        <dbReference type="Proteomes" id="UP000075502"/>
    </source>
</evidence>
<evidence type="ECO:0000313" key="2">
    <source>
        <dbReference type="EMBL" id="KYF49805.1"/>
    </source>
</evidence>
<sequence>MLYVTHLLSPLLMLVLPLFLGFLLHRRLKVGWSLFGVGALTFIGSQLLHIPFNAGLTALLANKVVPAPPGDWTLWVNAAVLGLSAGLFEEVARYLVYRFGTNSARTWRGGLMFGAGHGGVEAMIVGALAGLAAMSMIALRARGASAAPLPPELSAQLTAYWSHPWYYPLLGSLERVFVLCFHLSGAVLVLQVFTRRSLLWLGAAILWHAVFDAVALYTLATVGLYWTEAVIGVGALLSVGMVFALKPARVEVVAQRR</sequence>
<keyword evidence="1" id="KW-0812">Transmembrane</keyword>
<reference evidence="4 5" key="1">
    <citation type="submission" date="2014-02" db="EMBL/GenBank/DDBJ databases">
        <title>The small core and large imbalanced accessory genome model reveals a collaborative survival strategy of Sorangium cellulosum strains in nature.</title>
        <authorList>
            <person name="Han K."/>
            <person name="Peng R."/>
            <person name="Blom J."/>
            <person name="Li Y.-Z."/>
        </authorList>
    </citation>
    <scope>NUCLEOTIDE SEQUENCE [LARGE SCALE GENOMIC DNA]</scope>
    <source>
        <strain evidence="3 4">So0007-03</strain>
        <strain evidence="2 5">So0157-18</strain>
    </source>
</reference>
<dbReference type="AlphaFoldDB" id="A0A150P2V8"/>
<evidence type="ECO:0000256" key="1">
    <source>
        <dbReference type="SAM" id="Phobius"/>
    </source>
</evidence>
<proteinExistence type="predicted"/>